<proteinExistence type="predicted"/>
<keyword evidence="2" id="KW-1133">Transmembrane helix</keyword>
<organism evidence="4 5">
    <name type="scientific">Cordyceps militaris</name>
    <name type="common">Caterpillar fungus</name>
    <name type="synonym">Clavaria militaris</name>
    <dbReference type="NCBI Taxonomy" id="73501"/>
    <lineage>
        <taxon>Eukaryota</taxon>
        <taxon>Fungi</taxon>
        <taxon>Dikarya</taxon>
        <taxon>Ascomycota</taxon>
        <taxon>Pezizomycotina</taxon>
        <taxon>Sordariomycetes</taxon>
        <taxon>Hypocreomycetidae</taxon>
        <taxon>Hypocreales</taxon>
        <taxon>Cordycipitaceae</taxon>
        <taxon>Cordyceps</taxon>
    </lineage>
</organism>
<evidence type="ECO:0000256" key="1">
    <source>
        <dbReference type="SAM" id="MobiDB-lite"/>
    </source>
</evidence>
<keyword evidence="4" id="KW-0378">Hydrolase</keyword>
<accession>A0A2H4SAX4</accession>
<evidence type="ECO:0000313" key="5">
    <source>
        <dbReference type="Proteomes" id="UP000323067"/>
    </source>
</evidence>
<dbReference type="GO" id="GO:0016787">
    <property type="term" value="F:hydrolase activity"/>
    <property type="evidence" value="ECO:0007669"/>
    <property type="project" value="UniProtKB-KW"/>
</dbReference>
<feature type="compositionally biased region" description="Low complexity" evidence="1">
    <location>
        <begin position="17"/>
        <end position="27"/>
    </location>
</feature>
<feature type="compositionally biased region" description="Basic residues" evidence="1">
    <location>
        <begin position="1"/>
        <end position="11"/>
    </location>
</feature>
<dbReference type="Proteomes" id="UP000323067">
    <property type="component" value="Chromosome vi"/>
</dbReference>
<feature type="region of interest" description="Disordered" evidence="1">
    <location>
        <begin position="1"/>
        <end position="52"/>
    </location>
</feature>
<keyword evidence="2" id="KW-0812">Transmembrane</keyword>
<gene>
    <name evidence="4" type="ORF">A9K55_006126</name>
</gene>
<keyword evidence="2" id="KW-0472">Membrane</keyword>
<sequence length="371" mass="40388">MAARTSTKRLLRVSSGPMSSHATASASPPAPVNARATSGGPPNPAHNQTIKLPDGRTLGFAEYGDARGRKTLLYFHGYPSSRVEAKVLDRLARAHSIRVLALDRPGYGLSTPQRPRRALLDWPRDVAAFAASQRLDRFAVLGTSGGGPFAVACAHALAPCKLTAVGLFAGAPPWAAGRHLMTRGRRVLRVLANWFPGLLGAGAALALRLARWLVGTRWVTARLDAWLVLVNQQARDKEAARREADPAARPSTVLASDDRPVAEQRAALLNLLIGEPFAQGFDGAVQEARILTDDDWGFHLEDVAFRHAPIKIWHGTKDANAPIEAIRYLAERLPNAELHEYSQDTHYTMGDHIEEALLDLMDQTDRGEKMP</sequence>
<dbReference type="PANTHER" id="PTHR45763:SF46">
    <property type="entry name" value="AB HYDROLASE-1 DOMAIN-CONTAINING PROTEIN"/>
    <property type="match status" value="1"/>
</dbReference>
<name>A0A2H4SAX4_CORMI</name>
<dbReference type="Pfam" id="PF00561">
    <property type="entry name" value="Abhydrolase_1"/>
    <property type="match status" value="1"/>
</dbReference>
<dbReference type="EMBL" id="CP023323">
    <property type="protein sequence ID" value="ATY60259.1"/>
    <property type="molecule type" value="Genomic_DNA"/>
</dbReference>
<reference evidence="4 5" key="1">
    <citation type="journal article" date="2017" name="BMC Genomics">
        <title>Chromosome level assembly and secondary metabolite potential of the parasitic fungus Cordyceps militaris.</title>
        <authorList>
            <person name="Kramer G.J."/>
            <person name="Nodwell J.R."/>
        </authorList>
    </citation>
    <scope>NUCLEOTIDE SEQUENCE [LARGE SCALE GENOMIC DNA]</scope>
    <source>
        <strain evidence="4 5">ATCC 34164</strain>
    </source>
</reference>
<dbReference type="SUPFAM" id="SSF53474">
    <property type="entry name" value="alpha/beta-Hydrolases"/>
    <property type="match status" value="1"/>
</dbReference>
<dbReference type="VEuPathDB" id="FungiDB:A9K55_006126"/>
<evidence type="ECO:0000256" key="2">
    <source>
        <dbReference type="SAM" id="Phobius"/>
    </source>
</evidence>
<dbReference type="AlphaFoldDB" id="A0A2H4SAX4"/>
<dbReference type="InterPro" id="IPR029058">
    <property type="entry name" value="AB_hydrolase_fold"/>
</dbReference>
<dbReference type="InterPro" id="IPR000073">
    <property type="entry name" value="AB_hydrolase_1"/>
</dbReference>
<dbReference type="OrthoDB" id="294702at2759"/>
<feature type="transmembrane region" description="Helical" evidence="2">
    <location>
        <begin position="187"/>
        <end position="207"/>
    </location>
</feature>
<evidence type="ECO:0000259" key="3">
    <source>
        <dbReference type="Pfam" id="PF00561"/>
    </source>
</evidence>
<evidence type="ECO:0000313" key="4">
    <source>
        <dbReference type="EMBL" id="ATY60259.1"/>
    </source>
</evidence>
<dbReference type="VEuPathDB" id="FungiDB:CCM_02822"/>
<feature type="domain" description="AB hydrolase-1" evidence="3">
    <location>
        <begin position="71"/>
        <end position="155"/>
    </location>
</feature>
<protein>
    <submittedName>
        <fullName evidence="4">Alpha beta hydrolase fold-1</fullName>
    </submittedName>
</protein>
<dbReference type="Gene3D" id="3.40.50.1820">
    <property type="entry name" value="alpha/beta hydrolase"/>
    <property type="match status" value="1"/>
</dbReference>
<dbReference type="PANTHER" id="PTHR45763">
    <property type="entry name" value="HYDROLASE, ALPHA/BETA FOLD FAMILY PROTEIN, EXPRESSED-RELATED"/>
    <property type="match status" value="1"/>
</dbReference>